<keyword evidence="4" id="KW-1185">Reference proteome</keyword>
<dbReference type="RefSeq" id="WP_062417835.1">
    <property type="nucleotide sequence ID" value="NZ_DF967974.1"/>
</dbReference>
<dbReference type="Pfam" id="PF00112">
    <property type="entry name" value="Peptidase_C1"/>
    <property type="match status" value="1"/>
</dbReference>
<comment type="caution">
    <text evidence="3">The sequence shown here is derived from an EMBL/GenBank/DDBJ whole genome shotgun (WGS) entry which is preliminary data.</text>
</comment>
<accession>A0A0P6YED3</accession>
<reference evidence="3 4" key="1">
    <citation type="submission" date="2015-07" db="EMBL/GenBank/DDBJ databases">
        <title>Genome sequence of Levilinea saccharolytica DSM 16555.</title>
        <authorList>
            <person name="Hemp J."/>
            <person name="Ward L.M."/>
            <person name="Pace L.A."/>
            <person name="Fischer W.W."/>
        </authorList>
    </citation>
    <scope>NUCLEOTIDE SEQUENCE [LARGE SCALE GENOMIC DNA]</scope>
    <source>
        <strain evidence="3 4">KIBI-1</strain>
    </source>
</reference>
<protein>
    <recommendedName>
        <fullName evidence="2">Peptidase C1A papain C-terminal domain-containing protein</fullName>
    </recommendedName>
</protein>
<dbReference type="AlphaFoldDB" id="A0A0P6YED3"/>
<dbReference type="PATRIC" id="fig|229921.5.peg.2432"/>
<name>A0A0P6YED3_9CHLR</name>
<dbReference type="SUPFAM" id="SSF54001">
    <property type="entry name" value="Cysteine proteinases"/>
    <property type="match status" value="1"/>
</dbReference>
<evidence type="ECO:0000313" key="4">
    <source>
        <dbReference type="Proteomes" id="UP000050501"/>
    </source>
</evidence>
<dbReference type="Gene3D" id="3.90.70.10">
    <property type="entry name" value="Cysteine proteinases"/>
    <property type="match status" value="1"/>
</dbReference>
<evidence type="ECO:0000256" key="1">
    <source>
        <dbReference type="ARBA" id="ARBA00008455"/>
    </source>
</evidence>
<evidence type="ECO:0000259" key="2">
    <source>
        <dbReference type="SMART" id="SM00645"/>
    </source>
</evidence>
<dbReference type="InterPro" id="IPR013128">
    <property type="entry name" value="Peptidase_C1A"/>
</dbReference>
<dbReference type="Proteomes" id="UP000050501">
    <property type="component" value="Unassembled WGS sequence"/>
</dbReference>
<evidence type="ECO:0000313" key="3">
    <source>
        <dbReference type="EMBL" id="KPL90503.1"/>
    </source>
</evidence>
<organism evidence="3 4">
    <name type="scientific">Levilinea saccharolytica</name>
    <dbReference type="NCBI Taxonomy" id="229921"/>
    <lineage>
        <taxon>Bacteria</taxon>
        <taxon>Bacillati</taxon>
        <taxon>Chloroflexota</taxon>
        <taxon>Anaerolineae</taxon>
        <taxon>Anaerolineales</taxon>
        <taxon>Anaerolineaceae</taxon>
        <taxon>Levilinea</taxon>
    </lineage>
</organism>
<feature type="domain" description="Peptidase C1A papain C-terminal" evidence="2">
    <location>
        <begin position="41"/>
        <end position="258"/>
    </location>
</feature>
<dbReference type="GO" id="GO:0008234">
    <property type="term" value="F:cysteine-type peptidase activity"/>
    <property type="evidence" value="ECO:0007669"/>
    <property type="project" value="InterPro"/>
</dbReference>
<dbReference type="InterPro" id="IPR038765">
    <property type="entry name" value="Papain-like_cys_pep_sf"/>
</dbReference>
<dbReference type="STRING" id="229921.ADN01_02520"/>
<dbReference type="InterPro" id="IPR000668">
    <property type="entry name" value="Peptidase_C1A_C"/>
</dbReference>
<dbReference type="SMART" id="SM00645">
    <property type="entry name" value="Pept_C1"/>
    <property type="match status" value="1"/>
</dbReference>
<dbReference type="GO" id="GO:0006508">
    <property type="term" value="P:proteolysis"/>
    <property type="evidence" value="ECO:0007669"/>
    <property type="project" value="InterPro"/>
</dbReference>
<proteinExistence type="inferred from homology"/>
<gene>
    <name evidence="3" type="ORF">ADN01_02520</name>
</gene>
<dbReference type="EMBL" id="LGCM01000011">
    <property type="protein sequence ID" value="KPL90503.1"/>
    <property type="molecule type" value="Genomic_DNA"/>
</dbReference>
<comment type="similarity">
    <text evidence="1">Belongs to the peptidase C1 family.</text>
</comment>
<dbReference type="PANTHER" id="PTHR12411">
    <property type="entry name" value="CYSTEINE PROTEASE FAMILY C1-RELATED"/>
    <property type="match status" value="1"/>
</dbReference>
<dbReference type="CDD" id="cd02619">
    <property type="entry name" value="Peptidase_C1"/>
    <property type="match status" value="1"/>
</dbReference>
<sequence>MPRARKYTNRVLNCVPSRDTEMDWDIQNAIDADLITAPPQMPTEVDLREAWWTVGDQGSTGSCVGWACADSVLRWHFVKTGRLAENEALSVRYLWMAAKETDQFVSRPTTFIELEGTSLKSALDIARRFGVVTDKVLPFGTGKLYPKEAATFYALAAQLRISSYFNLDRSPERWRDWLAMQGPILTRLSVDETWDNATPNHGVLETYLPDTARGGHAVAIVGYTQDGFIVRNSWGAAWGDGGFAYASNAYAQEAFTEAYGVMV</sequence>